<dbReference type="Pfam" id="PF13377">
    <property type="entry name" value="Peripla_BP_3"/>
    <property type="match status" value="1"/>
</dbReference>
<dbReference type="Gene3D" id="3.40.50.2300">
    <property type="match status" value="2"/>
</dbReference>
<feature type="domain" description="HTH cro/C1-type" evidence="5">
    <location>
        <begin position="4"/>
        <end position="47"/>
    </location>
</feature>
<dbReference type="InterPro" id="IPR001387">
    <property type="entry name" value="Cro/C1-type_HTH"/>
</dbReference>
<comment type="caution">
    <text evidence="6">The sequence shown here is derived from an EMBL/GenBank/DDBJ whole genome shotgun (WGS) entry which is preliminary data.</text>
</comment>
<name>A0A918JHA6_9ALTE</name>
<dbReference type="CDD" id="cd01392">
    <property type="entry name" value="HTH_LacI"/>
    <property type="match status" value="1"/>
</dbReference>
<keyword evidence="2" id="KW-0238">DNA-binding</keyword>
<dbReference type="AlphaFoldDB" id="A0A918JHA6"/>
<evidence type="ECO:0000313" key="7">
    <source>
        <dbReference type="Proteomes" id="UP000631300"/>
    </source>
</evidence>
<evidence type="ECO:0000256" key="1">
    <source>
        <dbReference type="ARBA" id="ARBA00023015"/>
    </source>
</evidence>
<dbReference type="CDD" id="cd01545">
    <property type="entry name" value="PBP1_SalR"/>
    <property type="match status" value="1"/>
</dbReference>
<dbReference type="InterPro" id="IPR046335">
    <property type="entry name" value="LacI/GalR-like_sensor"/>
</dbReference>
<dbReference type="PROSITE" id="PS50943">
    <property type="entry name" value="HTH_CROC1"/>
    <property type="match status" value="1"/>
</dbReference>
<evidence type="ECO:0000256" key="3">
    <source>
        <dbReference type="ARBA" id="ARBA00023163"/>
    </source>
</evidence>
<dbReference type="Pfam" id="PF00356">
    <property type="entry name" value="LacI"/>
    <property type="match status" value="1"/>
</dbReference>
<dbReference type="RefSeq" id="WP_189404599.1">
    <property type="nucleotide sequence ID" value="NZ_BMXP01000002.1"/>
</dbReference>
<feature type="domain" description="HTH lacI-type" evidence="4">
    <location>
        <begin position="3"/>
        <end position="57"/>
    </location>
</feature>
<organism evidence="6 7">
    <name type="scientific">Alteromonas halophila</name>
    <dbReference type="NCBI Taxonomy" id="516698"/>
    <lineage>
        <taxon>Bacteria</taxon>
        <taxon>Pseudomonadati</taxon>
        <taxon>Pseudomonadota</taxon>
        <taxon>Gammaproteobacteria</taxon>
        <taxon>Alteromonadales</taxon>
        <taxon>Alteromonadaceae</taxon>
        <taxon>Alteromonas/Salinimonas group</taxon>
        <taxon>Alteromonas</taxon>
    </lineage>
</organism>
<dbReference type="Proteomes" id="UP000631300">
    <property type="component" value="Unassembled WGS sequence"/>
</dbReference>
<evidence type="ECO:0000259" key="4">
    <source>
        <dbReference type="PROSITE" id="PS50932"/>
    </source>
</evidence>
<keyword evidence="1" id="KW-0805">Transcription regulation</keyword>
<reference evidence="6" key="1">
    <citation type="journal article" date="2014" name="Int. J. Syst. Evol. Microbiol.">
        <title>Complete genome sequence of Corynebacterium casei LMG S-19264T (=DSM 44701T), isolated from a smear-ripened cheese.</title>
        <authorList>
            <consortium name="US DOE Joint Genome Institute (JGI-PGF)"/>
            <person name="Walter F."/>
            <person name="Albersmeier A."/>
            <person name="Kalinowski J."/>
            <person name="Ruckert C."/>
        </authorList>
    </citation>
    <scope>NUCLEOTIDE SEQUENCE</scope>
    <source>
        <strain evidence="6">KCTC 22164</strain>
    </source>
</reference>
<keyword evidence="3" id="KW-0804">Transcription</keyword>
<dbReference type="GO" id="GO:0003700">
    <property type="term" value="F:DNA-binding transcription factor activity"/>
    <property type="evidence" value="ECO:0007669"/>
    <property type="project" value="TreeGrafter"/>
</dbReference>
<dbReference type="PANTHER" id="PTHR30146:SF153">
    <property type="entry name" value="LACTOSE OPERON REPRESSOR"/>
    <property type="match status" value="1"/>
</dbReference>
<dbReference type="PROSITE" id="PS50932">
    <property type="entry name" value="HTH_LACI_2"/>
    <property type="match status" value="1"/>
</dbReference>
<dbReference type="InterPro" id="IPR028082">
    <property type="entry name" value="Peripla_BP_I"/>
</dbReference>
<dbReference type="PANTHER" id="PTHR30146">
    <property type="entry name" value="LACI-RELATED TRANSCRIPTIONAL REPRESSOR"/>
    <property type="match status" value="1"/>
</dbReference>
<dbReference type="SUPFAM" id="SSF53822">
    <property type="entry name" value="Periplasmic binding protein-like I"/>
    <property type="match status" value="1"/>
</dbReference>
<proteinExistence type="predicted"/>
<gene>
    <name evidence="6" type="primary">nagR</name>
    <name evidence="6" type="ORF">GCM10007391_13270</name>
</gene>
<dbReference type="PRINTS" id="PR00036">
    <property type="entry name" value="HTHLACI"/>
</dbReference>
<keyword evidence="7" id="KW-1185">Reference proteome</keyword>
<evidence type="ECO:0000259" key="5">
    <source>
        <dbReference type="PROSITE" id="PS50943"/>
    </source>
</evidence>
<dbReference type="GO" id="GO:0000976">
    <property type="term" value="F:transcription cis-regulatory region binding"/>
    <property type="evidence" value="ECO:0007669"/>
    <property type="project" value="TreeGrafter"/>
</dbReference>
<sequence length="343" mass="37140">MPATIKSVAEQAGVSIKTVSRVINNEGTVKPDTLKKVQDAIAALDYRPNKAARDLAGRENFVLSYVYDNPNAYYVIDMQQGILQECRHNGYELLIHPCNAASPGIIPEIMTMVESARVAGLILSPPLSEMPDVLQALDDKGICYVRVLSGEKAPDTSLPCVLINDYEAAFAITEHLITEGHRRIAFIAGEREHHSTIERQNGYLAALNKHGITQDPSLLIDGTYSFGTGVHSAESLLSLDLPPSAVFACNDEIAAGMLYGARMKGFDVPGDLAIAGFENSPFSRQTFPPLTTATQPTADIARSATSSLISSLKVRKRTGKLSPAEPVYFVPELLVRASTRRDA</sequence>
<dbReference type="EMBL" id="BMXP01000002">
    <property type="protein sequence ID" value="GGW81439.1"/>
    <property type="molecule type" value="Genomic_DNA"/>
</dbReference>
<evidence type="ECO:0000256" key="2">
    <source>
        <dbReference type="ARBA" id="ARBA00023125"/>
    </source>
</evidence>
<dbReference type="InterPro" id="IPR010982">
    <property type="entry name" value="Lambda_DNA-bd_dom_sf"/>
</dbReference>
<accession>A0A918JHA6</accession>
<dbReference type="Gene3D" id="1.10.260.40">
    <property type="entry name" value="lambda repressor-like DNA-binding domains"/>
    <property type="match status" value="1"/>
</dbReference>
<dbReference type="SUPFAM" id="SSF47413">
    <property type="entry name" value="lambda repressor-like DNA-binding domains"/>
    <property type="match status" value="1"/>
</dbReference>
<reference evidence="6" key="2">
    <citation type="submission" date="2020-09" db="EMBL/GenBank/DDBJ databases">
        <authorList>
            <person name="Sun Q."/>
            <person name="Kim S."/>
        </authorList>
    </citation>
    <scope>NUCLEOTIDE SEQUENCE</scope>
    <source>
        <strain evidence="6">KCTC 22164</strain>
    </source>
</reference>
<protein>
    <submittedName>
        <fullName evidence="6">LacI family transcriptional regulator</fullName>
    </submittedName>
</protein>
<evidence type="ECO:0000313" key="6">
    <source>
        <dbReference type="EMBL" id="GGW81439.1"/>
    </source>
</evidence>
<dbReference type="SMART" id="SM00354">
    <property type="entry name" value="HTH_LACI"/>
    <property type="match status" value="1"/>
</dbReference>
<dbReference type="InterPro" id="IPR000843">
    <property type="entry name" value="HTH_LacI"/>
</dbReference>